<name>A0A8X6TGY3_NEPPI</name>
<dbReference type="EMBL" id="BMAW01009368">
    <property type="protein sequence ID" value="GFT13497.1"/>
    <property type="molecule type" value="Genomic_DNA"/>
</dbReference>
<keyword evidence="2" id="KW-1185">Reference proteome</keyword>
<evidence type="ECO:0000313" key="1">
    <source>
        <dbReference type="EMBL" id="GFT13497.1"/>
    </source>
</evidence>
<protein>
    <submittedName>
        <fullName evidence="1">Uncharacterized protein</fullName>
    </submittedName>
</protein>
<reference evidence="1" key="1">
    <citation type="submission" date="2020-08" db="EMBL/GenBank/DDBJ databases">
        <title>Multicomponent nature underlies the extraordinary mechanical properties of spider dragline silk.</title>
        <authorList>
            <person name="Kono N."/>
            <person name="Nakamura H."/>
            <person name="Mori M."/>
            <person name="Yoshida Y."/>
            <person name="Ohtoshi R."/>
            <person name="Malay A.D."/>
            <person name="Moran D.A.P."/>
            <person name="Tomita M."/>
            <person name="Numata K."/>
            <person name="Arakawa K."/>
        </authorList>
    </citation>
    <scope>NUCLEOTIDE SEQUENCE</scope>
</reference>
<dbReference type="Proteomes" id="UP000887013">
    <property type="component" value="Unassembled WGS sequence"/>
</dbReference>
<organism evidence="1 2">
    <name type="scientific">Nephila pilipes</name>
    <name type="common">Giant wood spider</name>
    <name type="synonym">Nephila maculata</name>
    <dbReference type="NCBI Taxonomy" id="299642"/>
    <lineage>
        <taxon>Eukaryota</taxon>
        <taxon>Metazoa</taxon>
        <taxon>Ecdysozoa</taxon>
        <taxon>Arthropoda</taxon>
        <taxon>Chelicerata</taxon>
        <taxon>Arachnida</taxon>
        <taxon>Araneae</taxon>
        <taxon>Araneomorphae</taxon>
        <taxon>Entelegynae</taxon>
        <taxon>Araneoidea</taxon>
        <taxon>Nephilidae</taxon>
        <taxon>Nephila</taxon>
    </lineage>
</organism>
<comment type="caution">
    <text evidence="1">The sequence shown here is derived from an EMBL/GenBank/DDBJ whole genome shotgun (WGS) entry which is preliminary data.</text>
</comment>
<accession>A0A8X6TGY3</accession>
<evidence type="ECO:0000313" key="2">
    <source>
        <dbReference type="Proteomes" id="UP000887013"/>
    </source>
</evidence>
<proteinExistence type="predicted"/>
<gene>
    <name evidence="1" type="ORF">NPIL_151061</name>
</gene>
<dbReference type="AlphaFoldDB" id="A0A8X6TGY3"/>
<sequence length="115" mass="12820">MKKERKIITIGKKSFPTLSKKGLALTVHPEQILETRSVERSSSLCVGIACGVGMVRGIGSVSLEQSNVMRKGSIGMRDAEEKRLEIGWNVLIAASSLWRVRTNKLCYFIFHNDVQ</sequence>